<proteinExistence type="predicted"/>
<gene>
    <name evidence="2" type="ORF">FIBSPDRAFT_991523</name>
</gene>
<dbReference type="AlphaFoldDB" id="A0A165Z565"/>
<sequence>MTNPVKQGREHGVRSKAALPNRNARGLFSHDISGTSTEAFAQSLHGDNEKSVRLSSIGDGTLSATHDLLDSPSSSVSSKARLTKIVPQEKPDEIKKNTEKAESAQSPGIMIRDTLRSRSEKTAAETIMKCKMMIEVEETWEKVPGHQLIIGRQCYDYPHLRIILGDDSNTGNAILPAHINPPSRWRRDSSRRIEGECYERYAPGHASCNQSRSCDWGRGGPIQARG</sequence>
<feature type="compositionally biased region" description="Basic and acidic residues" evidence="1">
    <location>
        <begin position="87"/>
        <end position="102"/>
    </location>
</feature>
<protein>
    <submittedName>
        <fullName evidence="2">Uncharacterized protein</fullName>
    </submittedName>
</protein>
<accession>A0A165Z565</accession>
<reference evidence="2 3" key="1">
    <citation type="journal article" date="2016" name="Mol. Biol. Evol.">
        <title>Comparative Genomics of Early-Diverging Mushroom-Forming Fungi Provides Insights into the Origins of Lignocellulose Decay Capabilities.</title>
        <authorList>
            <person name="Nagy L.G."/>
            <person name="Riley R."/>
            <person name="Tritt A."/>
            <person name="Adam C."/>
            <person name="Daum C."/>
            <person name="Floudas D."/>
            <person name="Sun H."/>
            <person name="Yadav J.S."/>
            <person name="Pangilinan J."/>
            <person name="Larsson K.H."/>
            <person name="Matsuura K."/>
            <person name="Barry K."/>
            <person name="Labutti K."/>
            <person name="Kuo R."/>
            <person name="Ohm R.A."/>
            <person name="Bhattacharya S.S."/>
            <person name="Shirouzu T."/>
            <person name="Yoshinaga Y."/>
            <person name="Martin F.M."/>
            <person name="Grigoriev I.V."/>
            <person name="Hibbett D.S."/>
        </authorList>
    </citation>
    <scope>NUCLEOTIDE SEQUENCE [LARGE SCALE GENOMIC DNA]</scope>
    <source>
        <strain evidence="2 3">CBS 109695</strain>
    </source>
</reference>
<dbReference type="EMBL" id="KV417684">
    <property type="protein sequence ID" value="KZP10237.1"/>
    <property type="molecule type" value="Genomic_DNA"/>
</dbReference>
<organism evidence="2 3">
    <name type="scientific">Athelia psychrophila</name>
    <dbReference type="NCBI Taxonomy" id="1759441"/>
    <lineage>
        <taxon>Eukaryota</taxon>
        <taxon>Fungi</taxon>
        <taxon>Dikarya</taxon>
        <taxon>Basidiomycota</taxon>
        <taxon>Agaricomycotina</taxon>
        <taxon>Agaricomycetes</taxon>
        <taxon>Agaricomycetidae</taxon>
        <taxon>Atheliales</taxon>
        <taxon>Atheliaceae</taxon>
        <taxon>Athelia</taxon>
    </lineage>
</organism>
<evidence type="ECO:0000313" key="2">
    <source>
        <dbReference type="EMBL" id="KZP10237.1"/>
    </source>
</evidence>
<feature type="region of interest" description="Disordered" evidence="1">
    <location>
        <begin position="64"/>
        <end position="108"/>
    </location>
</feature>
<feature type="region of interest" description="Disordered" evidence="1">
    <location>
        <begin position="1"/>
        <end position="32"/>
    </location>
</feature>
<keyword evidence="3" id="KW-1185">Reference proteome</keyword>
<evidence type="ECO:0000313" key="3">
    <source>
        <dbReference type="Proteomes" id="UP000076532"/>
    </source>
</evidence>
<evidence type="ECO:0000256" key="1">
    <source>
        <dbReference type="SAM" id="MobiDB-lite"/>
    </source>
</evidence>
<name>A0A165Z565_9AGAM</name>
<dbReference type="Proteomes" id="UP000076532">
    <property type="component" value="Unassembled WGS sequence"/>
</dbReference>